<sequence>MPECLGHAIRFAHNANTSVVSKSLTADPDQDGTGPNGPSHDTDCANSAFVPRRRCQGTFGSSVDTQWQIELFYSAYLIVDEDIVPPKISSHLEISPVFPSKSRNLSGFVSYRLFVAVF</sequence>
<protein>
    <submittedName>
        <fullName evidence="2">Uncharacterized protein</fullName>
    </submittedName>
</protein>
<dbReference type="AlphaFoldDB" id="A0A0P1AQT4"/>
<dbReference type="EMBL" id="CCYD01000810">
    <property type="protein sequence ID" value="CEG43862.1"/>
    <property type="molecule type" value="Genomic_DNA"/>
</dbReference>
<dbReference type="RefSeq" id="XP_024580231.1">
    <property type="nucleotide sequence ID" value="XM_024729899.1"/>
</dbReference>
<proteinExistence type="predicted"/>
<evidence type="ECO:0000256" key="1">
    <source>
        <dbReference type="SAM" id="MobiDB-lite"/>
    </source>
</evidence>
<organism evidence="2 3">
    <name type="scientific">Plasmopara halstedii</name>
    <name type="common">Downy mildew of sunflower</name>
    <dbReference type="NCBI Taxonomy" id="4781"/>
    <lineage>
        <taxon>Eukaryota</taxon>
        <taxon>Sar</taxon>
        <taxon>Stramenopiles</taxon>
        <taxon>Oomycota</taxon>
        <taxon>Peronosporomycetes</taxon>
        <taxon>Peronosporales</taxon>
        <taxon>Peronosporaceae</taxon>
        <taxon>Plasmopara</taxon>
    </lineage>
</organism>
<feature type="region of interest" description="Disordered" evidence="1">
    <location>
        <begin position="22"/>
        <end position="45"/>
    </location>
</feature>
<dbReference type="GeneID" id="36409205"/>
<reference evidence="3" key="1">
    <citation type="submission" date="2014-09" db="EMBL/GenBank/DDBJ databases">
        <authorList>
            <person name="Sharma Rahul"/>
            <person name="Thines Marco"/>
        </authorList>
    </citation>
    <scope>NUCLEOTIDE SEQUENCE [LARGE SCALE GENOMIC DNA]</scope>
</reference>
<dbReference type="Proteomes" id="UP000054928">
    <property type="component" value="Unassembled WGS sequence"/>
</dbReference>
<name>A0A0P1AQT4_PLAHL</name>
<evidence type="ECO:0000313" key="2">
    <source>
        <dbReference type="EMBL" id="CEG43862.1"/>
    </source>
</evidence>
<accession>A0A0P1AQT4</accession>
<keyword evidence="3" id="KW-1185">Reference proteome</keyword>
<evidence type="ECO:0000313" key="3">
    <source>
        <dbReference type="Proteomes" id="UP000054928"/>
    </source>
</evidence>